<dbReference type="Proteomes" id="UP000233551">
    <property type="component" value="Unassembled WGS sequence"/>
</dbReference>
<feature type="compositionally biased region" description="Low complexity" evidence="1">
    <location>
        <begin position="56"/>
        <end position="71"/>
    </location>
</feature>
<keyword evidence="2" id="KW-0812">Transmembrane</keyword>
<keyword evidence="4" id="KW-1185">Reference proteome</keyword>
<evidence type="ECO:0000256" key="2">
    <source>
        <dbReference type="SAM" id="Phobius"/>
    </source>
</evidence>
<dbReference type="PANTHER" id="PTHR38396:SF1">
    <property type="entry name" value="TRANSMEMBRANE PROTEIN"/>
    <property type="match status" value="1"/>
</dbReference>
<comment type="caution">
    <text evidence="3">The sequence shown here is derived from an EMBL/GenBank/DDBJ whole genome shotgun (WGS) entry which is preliminary data.</text>
</comment>
<gene>
    <name evidence="3" type="ORF">CRG98_039567</name>
</gene>
<name>A0A2I0I7S6_PUNGR</name>
<evidence type="ECO:0000256" key="1">
    <source>
        <dbReference type="SAM" id="MobiDB-lite"/>
    </source>
</evidence>
<dbReference type="PANTHER" id="PTHR38396">
    <property type="entry name" value="TRANSMEMBRANE PROTEIN"/>
    <property type="match status" value="1"/>
</dbReference>
<protein>
    <recommendedName>
        <fullName evidence="5">Transmembrane protein</fullName>
    </recommendedName>
</protein>
<reference evidence="3 4" key="1">
    <citation type="submission" date="2017-11" db="EMBL/GenBank/DDBJ databases">
        <title>De-novo sequencing of pomegranate (Punica granatum L.) genome.</title>
        <authorList>
            <person name="Akparov Z."/>
            <person name="Amiraslanov A."/>
            <person name="Hajiyeva S."/>
            <person name="Abbasov M."/>
            <person name="Kaur K."/>
            <person name="Hamwieh A."/>
            <person name="Solovyev V."/>
            <person name="Salamov A."/>
            <person name="Braich B."/>
            <person name="Kosarev P."/>
            <person name="Mahmoud A."/>
            <person name="Hajiyev E."/>
            <person name="Babayeva S."/>
            <person name="Izzatullayeva V."/>
            <person name="Mammadov A."/>
            <person name="Mammadov A."/>
            <person name="Sharifova S."/>
            <person name="Ojaghi J."/>
            <person name="Eynullazada K."/>
            <person name="Bayramov B."/>
            <person name="Abdulazimova A."/>
            <person name="Shahmuradov I."/>
        </authorList>
    </citation>
    <scope>NUCLEOTIDE SEQUENCE [LARGE SCALE GENOMIC DNA]</scope>
    <source>
        <strain evidence="4">cv. AG2017</strain>
        <tissue evidence="3">Leaf</tissue>
    </source>
</reference>
<evidence type="ECO:0000313" key="4">
    <source>
        <dbReference type="Proteomes" id="UP000233551"/>
    </source>
</evidence>
<keyword evidence="2" id="KW-0472">Membrane</keyword>
<dbReference type="EMBL" id="PGOL01003677">
    <property type="protein sequence ID" value="PKI40037.1"/>
    <property type="molecule type" value="Genomic_DNA"/>
</dbReference>
<dbReference type="AlphaFoldDB" id="A0A2I0I7S6"/>
<evidence type="ECO:0008006" key="5">
    <source>
        <dbReference type="Google" id="ProtNLM"/>
    </source>
</evidence>
<proteinExistence type="predicted"/>
<evidence type="ECO:0000313" key="3">
    <source>
        <dbReference type="EMBL" id="PKI40037.1"/>
    </source>
</evidence>
<feature type="region of interest" description="Disordered" evidence="1">
    <location>
        <begin position="52"/>
        <end position="82"/>
    </location>
</feature>
<sequence>MSGRTFVVIFVFWALLMLITPTLIHLSESAKHGDWRSEEITTRKMVDHLKKYISKSPTTSSPPESSPAPTAGLASGPETSETAAGIIQKGNAVLVTFPGFVTSRIRLPLE</sequence>
<keyword evidence="2" id="KW-1133">Transmembrane helix</keyword>
<organism evidence="3 4">
    <name type="scientific">Punica granatum</name>
    <name type="common">Pomegranate</name>
    <dbReference type="NCBI Taxonomy" id="22663"/>
    <lineage>
        <taxon>Eukaryota</taxon>
        <taxon>Viridiplantae</taxon>
        <taxon>Streptophyta</taxon>
        <taxon>Embryophyta</taxon>
        <taxon>Tracheophyta</taxon>
        <taxon>Spermatophyta</taxon>
        <taxon>Magnoliopsida</taxon>
        <taxon>eudicotyledons</taxon>
        <taxon>Gunneridae</taxon>
        <taxon>Pentapetalae</taxon>
        <taxon>rosids</taxon>
        <taxon>malvids</taxon>
        <taxon>Myrtales</taxon>
        <taxon>Lythraceae</taxon>
        <taxon>Punica</taxon>
    </lineage>
</organism>
<accession>A0A2I0I7S6</accession>
<feature type="transmembrane region" description="Helical" evidence="2">
    <location>
        <begin position="6"/>
        <end position="26"/>
    </location>
</feature>